<evidence type="ECO:0000313" key="12">
    <source>
        <dbReference type="EMBL" id="MBB2182647.1"/>
    </source>
</evidence>
<evidence type="ECO:0000256" key="2">
    <source>
        <dbReference type="ARBA" id="ARBA00004370"/>
    </source>
</evidence>
<dbReference type="CDD" id="cd00075">
    <property type="entry name" value="HATPase"/>
    <property type="match status" value="1"/>
</dbReference>
<evidence type="ECO:0000256" key="4">
    <source>
        <dbReference type="ARBA" id="ARBA00022553"/>
    </source>
</evidence>
<dbReference type="SUPFAM" id="SSF158472">
    <property type="entry name" value="HAMP domain-like"/>
    <property type="match status" value="1"/>
</dbReference>
<keyword evidence="9" id="KW-0812">Transmembrane</keyword>
<accession>A0A839JZL9</accession>
<dbReference type="EC" id="2.7.13.3" evidence="3"/>
<evidence type="ECO:0000256" key="1">
    <source>
        <dbReference type="ARBA" id="ARBA00000085"/>
    </source>
</evidence>
<evidence type="ECO:0000256" key="5">
    <source>
        <dbReference type="ARBA" id="ARBA00022679"/>
    </source>
</evidence>
<dbReference type="Gene3D" id="1.10.287.130">
    <property type="match status" value="1"/>
</dbReference>
<dbReference type="GO" id="GO:0016036">
    <property type="term" value="P:cellular response to phosphate starvation"/>
    <property type="evidence" value="ECO:0007669"/>
    <property type="project" value="TreeGrafter"/>
</dbReference>
<dbReference type="Proteomes" id="UP000574276">
    <property type="component" value="Unassembled WGS sequence"/>
</dbReference>
<comment type="catalytic activity">
    <reaction evidence="1">
        <text>ATP + protein L-histidine = ADP + protein N-phospho-L-histidine.</text>
        <dbReference type="EC" id="2.7.13.3"/>
    </reaction>
</comment>
<evidence type="ECO:0000259" key="10">
    <source>
        <dbReference type="PROSITE" id="PS50109"/>
    </source>
</evidence>
<keyword evidence="9" id="KW-1133">Transmembrane helix</keyword>
<dbReference type="PRINTS" id="PR00344">
    <property type="entry name" value="BCTRLSENSOR"/>
</dbReference>
<dbReference type="InterPro" id="IPR005467">
    <property type="entry name" value="His_kinase_dom"/>
</dbReference>
<dbReference type="SUPFAM" id="SSF47384">
    <property type="entry name" value="Homodimeric domain of signal transducing histidine kinase"/>
    <property type="match status" value="1"/>
</dbReference>
<keyword evidence="13" id="KW-1185">Reference proteome</keyword>
<dbReference type="InterPro" id="IPR036097">
    <property type="entry name" value="HisK_dim/P_sf"/>
</dbReference>
<dbReference type="InterPro" id="IPR003660">
    <property type="entry name" value="HAMP_dom"/>
</dbReference>
<feature type="domain" description="Histidine kinase" evidence="10">
    <location>
        <begin position="293"/>
        <end position="510"/>
    </location>
</feature>
<dbReference type="AlphaFoldDB" id="A0A839JZL9"/>
<evidence type="ECO:0000256" key="7">
    <source>
        <dbReference type="ARBA" id="ARBA00023012"/>
    </source>
</evidence>
<dbReference type="InterPro" id="IPR050351">
    <property type="entry name" value="BphY/WalK/GraS-like"/>
</dbReference>
<dbReference type="GO" id="GO:0000155">
    <property type="term" value="F:phosphorelay sensor kinase activity"/>
    <property type="evidence" value="ECO:0007669"/>
    <property type="project" value="InterPro"/>
</dbReference>
<dbReference type="Pfam" id="PF02518">
    <property type="entry name" value="HATPase_c"/>
    <property type="match status" value="1"/>
</dbReference>
<dbReference type="SUPFAM" id="SSF55874">
    <property type="entry name" value="ATPase domain of HSP90 chaperone/DNA topoisomerase II/histidine kinase"/>
    <property type="match status" value="1"/>
</dbReference>
<gene>
    <name evidence="12" type="ORF">H0486_07140</name>
</gene>
<protein>
    <recommendedName>
        <fullName evidence="3">histidine kinase</fullName>
        <ecNumber evidence="3">2.7.13.3</ecNumber>
    </recommendedName>
</protein>
<evidence type="ECO:0000259" key="11">
    <source>
        <dbReference type="PROSITE" id="PS50885"/>
    </source>
</evidence>
<organism evidence="12 13">
    <name type="scientific">Variimorphobacter saccharofermentans</name>
    <dbReference type="NCBI Taxonomy" id="2755051"/>
    <lineage>
        <taxon>Bacteria</taxon>
        <taxon>Bacillati</taxon>
        <taxon>Bacillota</taxon>
        <taxon>Clostridia</taxon>
        <taxon>Lachnospirales</taxon>
        <taxon>Lachnospiraceae</taxon>
        <taxon>Variimorphobacter</taxon>
    </lineage>
</organism>
<dbReference type="Gene3D" id="6.10.340.10">
    <property type="match status" value="1"/>
</dbReference>
<feature type="transmembrane region" description="Helical" evidence="9">
    <location>
        <begin position="213"/>
        <end position="235"/>
    </location>
</feature>
<evidence type="ECO:0000313" key="13">
    <source>
        <dbReference type="Proteomes" id="UP000574276"/>
    </source>
</evidence>
<keyword evidence="5" id="KW-0808">Transferase</keyword>
<dbReference type="SMART" id="SM00387">
    <property type="entry name" value="HATPase_c"/>
    <property type="match status" value="1"/>
</dbReference>
<dbReference type="EMBL" id="JACEGA010000001">
    <property type="protein sequence ID" value="MBB2182647.1"/>
    <property type="molecule type" value="Genomic_DNA"/>
</dbReference>
<evidence type="ECO:0000256" key="9">
    <source>
        <dbReference type="SAM" id="Phobius"/>
    </source>
</evidence>
<reference evidence="12 13" key="1">
    <citation type="submission" date="2020-07" db="EMBL/GenBank/DDBJ databases">
        <title>Characterization and genome sequencing of isolate MD1, a novel member within the family Lachnospiraceae.</title>
        <authorList>
            <person name="Rettenmaier R."/>
            <person name="Di Bello L."/>
            <person name="Zinser C."/>
            <person name="Scheitz K."/>
            <person name="Liebl W."/>
            <person name="Zverlov V."/>
        </authorList>
    </citation>
    <scope>NUCLEOTIDE SEQUENCE [LARGE SCALE GENOMIC DNA]</scope>
    <source>
        <strain evidence="12 13">MD1</strain>
    </source>
</reference>
<dbReference type="CDD" id="cd00082">
    <property type="entry name" value="HisKA"/>
    <property type="match status" value="1"/>
</dbReference>
<dbReference type="SMART" id="SM00388">
    <property type="entry name" value="HisKA"/>
    <property type="match status" value="1"/>
</dbReference>
<evidence type="ECO:0000256" key="3">
    <source>
        <dbReference type="ARBA" id="ARBA00012438"/>
    </source>
</evidence>
<feature type="domain" description="HAMP" evidence="11">
    <location>
        <begin position="233"/>
        <end position="285"/>
    </location>
</feature>
<evidence type="ECO:0000256" key="8">
    <source>
        <dbReference type="ARBA" id="ARBA00023136"/>
    </source>
</evidence>
<comment type="subcellular location">
    <subcellularLocation>
        <location evidence="2">Membrane</location>
    </subcellularLocation>
</comment>
<feature type="transmembrane region" description="Helical" evidence="9">
    <location>
        <begin position="45"/>
        <end position="67"/>
    </location>
</feature>
<proteinExistence type="predicted"/>
<keyword evidence="4" id="KW-0597">Phosphoprotein</keyword>
<keyword evidence="6 12" id="KW-0418">Kinase</keyword>
<dbReference type="InterPro" id="IPR004358">
    <property type="entry name" value="Sig_transdc_His_kin-like_C"/>
</dbReference>
<dbReference type="PROSITE" id="PS50885">
    <property type="entry name" value="HAMP"/>
    <property type="match status" value="1"/>
</dbReference>
<dbReference type="Gene3D" id="3.30.565.10">
    <property type="entry name" value="Histidine kinase-like ATPase, C-terminal domain"/>
    <property type="match status" value="1"/>
</dbReference>
<dbReference type="GO" id="GO:0005886">
    <property type="term" value="C:plasma membrane"/>
    <property type="evidence" value="ECO:0007669"/>
    <property type="project" value="TreeGrafter"/>
</dbReference>
<dbReference type="InterPro" id="IPR003661">
    <property type="entry name" value="HisK_dim/P_dom"/>
</dbReference>
<dbReference type="SMART" id="SM00304">
    <property type="entry name" value="HAMP"/>
    <property type="match status" value="1"/>
</dbReference>
<dbReference type="FunFam" id="1.10.287.130:FF:000001">
    <property type="entry name" value="Two-component sensor histidine kinase"/>
    <property type="match status" value="1"/>
</dbReference>
<comment type="caution">
    <text evidence="12">The sequence shown here is derived from an EMBL/GenBank/DDBJ whole genome shotgun (WGS) entry which is preliminary data.</text>
</comment>
<dbReference type="FunFam" id="3.30.565.10:FF:000006">
    <property type="entry name" value="Sensor histidine kinase WalK"/>
    <property type="match status" value="1"/>
</dbReference>
<sequence length="512" mass="58405">MCTFVDYGKRLKAILVSQNIYIQNGVLDIFSKIKSKLKFLNSMRIYLLLAFILLGVVPLSFFSQVLLNTYEENAINNLVAELQNQCNMLSKSPYTTTYLTTGDVPEFDSDIAKIAEIYHGRIIIVNSNLNIVKDTYSLYKGDYLISEEVIQCFNGTNQTYHDRQNHYLKLTYPILQLQDDKAQQESKEVAGVIVMSFSTKNIQSIRDRLEQRVVLFAIALAVIIVVFAIYFSGILTKPLTNVVNSIDRLTEGFMDESVSIKGFNEIEKISDSFNHMINRMQKLENSRQEFVSNVSHELKTPITSIKVLADSLLMQEDTPVELYREFLVDITDEIERENKIINDLLSLVKLDKTSGDMNITSININELLEQILKRLSPIAKKRNIELIYESFRPVIAEVDEVKLSLAISNLIENAIKYNIEDGWVRVSLNADHKYFFIKVSDSGIGIPEDAIDYIFERFYRVDKARSRESGGTGLGLAITKNVIQMHRGAIKVYSKEGEGTTFNVRIPLNYIV</sequence>
<dbReference type="PANTHER" id="PTHR45453:SF1">
    <property type="entry name" value="PHOSPHATE REGULON SENSOR PROTEIN PHOR"/>
    <property type="match status" value="1"/>
</dbReference>
<name>A0A839JZL9_9FIRM</name>
<dbReference type="PROSITE" id="PS50109">
    <property type="entry name" value="HIS_KIN"/>
    <property type="match status" value="1"/>
</dbReference>
<keyword evidence="8 9" id="KW-0472">Membrane</keyword>
<evidence type="ECO:0000256" key="6">
    <source>
        <dbReference type="ARBA" id="ARBA00022777"/>
    </source>
</evidence>
<dbReference type="InterPro" id="IPR003594">
    <property type="entry name" value="HATPase_dom"/>
</dbReference>
<dbReference type="GO" id="GO:0004721">
    <property type="term" value="F:phosphoprotein phosphatase activity"/>
    <property type="evidence" value="ECO:0007669"/>
    <property type="project" value="TreeGrafter"/>
</dbReference>
<dbReference type="PANTHER" id="PTHR45453">
    <property type="entry name" value="PHOSPHATE REGULON SENSOR PROTEIN PHOR"/>
    <property type="match status" value="1"/>
</dbReference>
<dbReference type="CDD" id="cd06225">
    <property type="entry name" value="HAMP"/>
    <property type="match status" value="1"/>
</dbReference>
<keyword evidence="7" id="KW-0902">Two-component regulatory system</keyword>
<dbReference type="InterPro" id="IPR036890">
    <property type="entry name" value="HATPase_C_sf"/>
</dbReference>
<dbReference type="Pfam" id="PF00512">
    <property type="entry name" value="HisKA"/>
    <property type="match status" value="1"/>
</dbReference>